<evidence type="ECO:0000256" key="1">
    <source>
        <dbReference type="ARBA" id="ARBA00004985"/>
    </source>
</evidence>
<name>A0A1F6TQK3_9PROT</name>
<protein>
    <recommendedName>
        <fullName evidence="7">Gamma-glutamyl phosphate reductase</fullName>
        <shortName evidence="7">GPR</shortName>
        <ecNumber evidence="7">1.2.1.41</ecNumber>
    </recommendedName>
    <alternativeName>
        <fullName evidence="7">Glutamate-5-semialdehyde dehydrogenase</fullName>
    </alternativeName>
    <alternativeName>
        <fullName evidence="7">Glutamyl-gamma-semialdehyde dehydrogenase</fullName>
        <shortName evidence="7">GSA dehydrogenase</shortName>
    </alternativeName>
</protein>
<dbReference type="InterPro" id="IPR016162">
    <property type="entry name" value="Ald_DH_N"/>
</dbReference>
<reference evidence="9 10" key="1">
    <citation type="journal article" date="2016" name="Nat. Commun.">
        <title>Thousands of microbial genomes shed light on interconnected biogeochemical processes in an aquifer system.</title>
        <authorList>
            <person name="Anantharaman K."/>
            <person name="Brown C.T."/>
            <person name="Hug L.A."/>
            <person name="Sharon I."/>
            <person name="Castelle C.J."/>
            <person name="Probst A.J."/>
            <person name="Thomas B.C."/>
            <person name="Singh A."/>
            <person name="Wilkins M.J."/>
            <person name="Karaoz U."/>
            <person name="Brodie E.L."/>
            <person name="Williams K.H."/>
            <person name="Hubbard S.S."/>
            <person name="Banfield J.F."/>
        </authorList>
    </citation>
    <scope>NUCLEOTIDE SEQUENCE [LARGE SCALE GENOMIC DNA]</scope>
</reference>
<evidence type="ECO:0000259" key="8">
    <source>
        <dbReference type="Pfam" id="PF00171"/>
    </source>
</evidence>
<dbReference type="GO" id="GO:0050661">
    <property type="term" value="F:NADP binding"/>
    <property type="evidence" value="ECO:0007669"/>
    <property type="project" value="InterPro"/>
</dbReference>
<keyword evidence="5 7" id="KW-0560">Oxidoreductase</keyword>
<comment type="subcellular location">
    <subcellularLocation>
        <location evidence="7">Cytoplasm</location>
    </subcellularLocation>
</comment>
<dbReference type="CDD" id="cd07079">
    <property type="entry name" value="ALDH_F18-19_ProA-GPR"/>
    <property type="match status" value="1"/>
</dbReference>
<evidence type="ECO:0000256" key="3">
    <source>
        <dbReference type="ARBA" id="ARBA00022650"/>
    </source>
</evidence>
<keyword evidence="2 7" id="KW-0028">Amino-acid biosynthesis</keyword>
<evidence type="ECO:0000256" key="7">
    <source>
        <dbReference type="HAMAP-Rule" id="MF_00412"/>
    </source>
</evidence>
<evidence type="ECO:0000256" key="2">
    <source>
        <dbReference type="ARBA" id="ARBA00022605"/>
    </source>
</evidence>
<dbReference type="SUPFAM" id="SSF53720">
    <property type="entry name" value="ALDH-like"/>
    <property type="match status" value="1"/>
</dbReference>
<dbReference type="Gene3D" id="3.40.605.10">
    <property type="entry name" value="Aldehyde Dehydrogenase, Chain A, domain 1"/>
    <property type="match status" value="1"/>
</dbReference>
<evidence type="ECO:0000256" key="5">
    <source>
        <dbReference type="ARBA" id="ARBA00023002"/>
    </source>
</evidence>
<evidence type="ECO:0000313" key="10">
    <source>
        <dbReference type="Proteomes" id="UP000179360"/>
    </source>
</evidence>
<dbReference type="PANTHER" id="PTHR11063">
    <property type="entry name" value="GLUTAMATE SEMIALDEHYDE DEHYDROGENASE"/>
    <property type="match status" value="1"/>
</dbReference>
<dbReference type="PIRSF" id="PIRSF000151">
    <property type="entry name" value="GPR"/>
    <property type="match status" value="1"/>
</dbReference>
<dbReference type="InterPro" id="IPR015590">
    <property type="entry name" value="Aldehyde_DH_dom"/>
</dbReference>
<sequence length="412" mass="44129">MTDVGRRARVAARVLARAETAAKDAALLAMAAEIERGLDALMAANRKDLDAGKAQGLDAALLDRLELNPARIKAMADGLRQIAALPDPVGEITDLNYRPSGIQVGRMRVPLGVIGIIYESRPNVTADAAGLCLKSGNATILRGGSEAINSNHAIAACIQAGIRQAGLPADAVQVIETTDRAAVGELVTLKEYVDVIVPRGGKGLIERLSKEATIPMIKHLHGVCHVYIDDKADADKAVRVAFNAKCQRYGTCNTMETLLVARAVADRILPVLGKMYHEQGVELRGCEATRRILPGIKAATEDDWYAEYLAPILAVRVVEDVDAAMEHIAKYGSQHTDAIVTEDLSRARRFLREVDSSSVMVNASTRFADGFEYGLGAEIGISTDKLHARGPVGLEGLTSVKFIVLGDGHVRK</sequence>
<evidence type="ECO:0000256" key="6">
    <source>
        <dbReference type="ARBA" id="ARBA00049024"/>
    </source>
</evidence>
<comment type="similarity">
    <text evidence="7">Belongs to the gamma-glutamyl phosphate reductase family.</text>
</comment>
<keyword evidence="7" id="KW-0963">Cytoplasm</keyword>
<dbReference type="InterPro" id="IPR016163">
    <property type="entry name" value="Ald_DH_C"/>
</dbReference>
<keyword evidence="4 7" id="KW-0521">NADP</keyword>
<dbReference type="InterPro" id="IPR020593">
    <property type="entry name" value="G-glutamylP_reductase_CS"/>
</dbReference>
<comment type="function">
    <text evidence="7">Catalyzes the NADPH-dependent reduction of L-glutamate 5-phosphate into L-glutamate 5-semialdehyde and phosphate. The product spontaneously undergoes cyclization to form 1-pyrroline-5-carboxylate.</text>
</comment>
<dbReference type="Pfam" id="PF00171">
    <property type="entry name" value="Aldedh"/>
    <property type="match status" value="1"/>
</dbReference>
<dbReference type="Proteomes" id="UP000179360">
    <property type="component" value="Unassembled WGS sequence"/>
</dbReference>
<dbReference type="NCBIfam" id="TIGR00407">
    <property type="entry name" value="proA"/>
    <property type="match status" value="1"/>
</dbReference>
<dbReference type="HAMAP" id="MF_00412">
    <property type="entry name" value="ProA"/>
    <property type="match status" value="1"/>
</dbReference>
<evidence type="ECO:0000256" key="4">
    <source>
        <dbReference type="ARBA" id="ARBA00022857"/>
    </source>
</evidence>
<dbReference type="InterPro" id="IPR012134">
    <property type="entry name" value="Glu-5-SA_DH"/>
</dbReference>
<dbReference type="GO" id="GO:0055129">
    <property type="term" value="P:L-proline biosynthetic process"/>
    <property type="evidence" value="ECO:0007669"/>
    <property type="project" value="UniProtKB-UniRule"/>
</dbReference>
<dbReference type="GO" id="GO:0005737">
    <property type="term" value="C:cytoplasm"/>
    <property type="evidence" value="ECO:0007669"/>
    <property type="project" value="UniProtKB-SubCell"/>
</dbReference>
<proteinExistence type="inferred from homology"/>
<keyword evidence="3 7" id="KW-0641">Proline biosynthesis</keyword>
<dbReference type="FunFam" id="3.40.309.10:FF:000006">
    <property type="entry name" value="Gamma-glutamyl phosphate reductase"/>
    <property type="match status" value="1"/>
</dbReference>
<comment type="pathway">
    <text evidence="1 7">Amino-acid biosynthesis; L-proline biosynthesis; L-glutamate 5-semialdehyde from L-glutamate: step 2/2.</text>
</comment>
<dbReference type="Gene3D" id="3.40.309.10">
    <property type="entry name" value="Aldehyde Dehydrogenase, Chain A, domain 2"/>
    <property type="match status" value="1"/>
</dbReference>
<evidence type="ECO:0000313" key="9">
    <source>
        <dbReference type="EMBL" id="OGI47417.1"/>
    </source>
</evidence>
<comment type="caution">
    <text evidence="9">The sequence shown here is derived from an EMBL/GenBank/DDBJ whole genome shotgun (WGS) entry which is preliminary data.</text>
</comment>
<dbReference type="PROSITE" id="PS01223">
    <property type="entry name" value="PROA"/>
    <property type="match status" value="1"/>
</dbReference>
<dbReference type="NCBIfam" id="NF001221">
    <property type="entry name" value="PRK00197.1"/>
    <property type="match status" value="1"/>
</dbReference>
<gene>
    <name evidence="7" type="primary">proA</name>
    <name evidence="9" type="ORF">A2637_02345</name>
</gene>
<dbReference type="UniPathway" id="UPA00098">
    <property type="reaction ID" value="UER00360"/>
</dbReference>
<dbReference type="AlphaFoldDB" id="A0A1F6TQK3"/>
<dbReference type="STRING" id="1817764.A2637_02345"/>
<comment type="catalytic activity">
    <reaction evidence="6 7">
        <text>L-glutamate 5-semialdehyde + phosphate + NADP(+) = L-glutamyl 5-phosphate + NADPH + H(+)</text>
        <dbReference type="Rhea" id="RHEA:19541"/>
        <dbReference type="ChEBI" id="CHEBI:15378"/>
        <dbReference type="ChEBI" id="CHEBI:43474"/>
        <dbReference type="ChEBI" id="CHEBI:57783"/>
        <dbReference type="ChEBI" id="CHEBI:58066"/>
        <dbReference type="ChEBI" id="CHEBI:58274"/>
        <dbReference type="ChEBI" id="CHEBI:58349"/>
        <dbReference type="EC" id="1.2.1.41"/>
    </reaction>
</comment>
<dbReference type="EC" id="1.2.1.41" evidence="7"/>
<organism evidence="9 10">
    <name type="scientific">Candidatus Muproteobacteria bacterium RIFCSPHIGHO2_01_FULL_65_16</name>
    <dbReference type="NCBI Taxonomy" id="1817764"/>
    <lineage>
        <taxon>Bacteria</taxon>
        <taxon>Pseudomonadati</taxon>
        <taxon>Pseudomonadota</taxon>
        <taxon>Candidatus Muproteobacteria</taxon>
    </lineage>
</organism>
<dbReference type="EMBL" id="MFSY01000020">
    <property type="protein sequence ID" value="OGI47417.1"/>
    <property type="molecule type" value="Genomic_DNA"/>
</dbReference>
<dbReference type="InterPro" id="IPR000965">
    <property type="entry name" value="GPR_dom"/>
</dbReference>
<accession>A0A1F6TQK3</accession>
<feature type="domain" description="Aldehyde dehydrogenase" evidence="8">
    <location>
        <begin position="70"/>
        <end position="273"/>
    </location>
</feature>
<dbReference type="PANTHER" id="PTHR11063:SF8">
    <property type="entry name" value="DELTA-1-PYRROLINE-5-CARBOXYLATE SYNTHASE"/>
    <property type="match status" value="1"/>
</dbReference>
<dbReference type="InterPro" id="IPR016161">
    <property type="entry name" value="Ald_DH/histidinol_DH"/>
</dbReference>
<dbReference type="GO" id="GO:0004350">
    <property type="term" value="F:glutamate-5-semialdehyde dehydrogenase activity"/>
    <property type="evidence" value="ECO:0007669"/>
    <property type="project" value="UniProtKB-UniRule"/>
</dbReference>